<keyword evidence="3" id="KW-1185">Reference proteome</keyword>
<feature type="compositionally biased region" description="Low complexity" evidence="1">
    <location>
        <begin position="122"/>
        <end position="134"/>
    </location>
</feature>
<dbReference type="Proteomes" id="UP001335648">
    <property type="component" value="Unassembled WGS sequence"/>
</dbReference>
<feature type="region of interest" description="Disordered" evidence="1">
    <location>
        <begin position="1"/>
        <end position="56"/>
    </location>
</feature>
<sequence length="144" mass="16248">MLLAPPRLTRPPNLDRPSARQRQHPQKNPVNGPTTHYLIFRPPRIRNSPTQPSFLRSRPPQLLFWITLLYDPTSSLPTPPTPTPYFTTPDSFQTPHKSLSPPHTSSADPSTPRPRWPPPALAHPSSRRLLSTTTHTEPACPPLR</sequence>
<gene>
    <name evidence="2" type="ORF">CesoFtcFv8_021426</name>
</gene>
<comment type="caution">
    <text evidence="2">The sequence shown here is derived from an EMBL/GenBank/DDBJ whole genome shotgun (WGS) entry which is preliminary data.</text>
</comment>
<accession>A0AAN8BE75</accession>
<feature type="region of interest" description="Disordered" evidence="1">
    <location>
        <begin position="76"/>
        <end position="144"/>
    </location>
</feature>
<name>A0AAN8BE75_9TELE</name>
<feature type="compositionally biased region" description="Pro residues" evidence="1">
    <location>
        <begin position="111"/>
        <end position="121"/>
    </location>
</feature>
<organism evidence="2 3">
    <name type="scientific">Champsocephalus esox</name>
    <name type="common">pike icefish</name>
    <dbReference type="NCBI Taxonomy" id="159716"/>
    <lineage>
        <taxon>Eukaryota</taxon>
        <taxon>Metazoa</taxon>
        <taxon>Chordata</taxon>
        <taxon>Craniata</taxon>
        <taxon>Vertebrata</taxon>
        <taxon>Euteleostomi</taxon>
        <taxon>Actinopterygii</taxon>
        <taxon>Neopterygii</taxon>
        <taxon>Teleostei</taxon>
        <taxon>Neoteleostei</taxon>
        <taxon>Acanthomorphata</taxon>
        <taxon>Eupercaria</taxon>
        <taxon>Perciformes</taxon>
        <taxon>Notothenioidei</taxon>
        <taxon>Channichthyidae</taxon>
        <taxon>Champsocephalus</taxon>
    </lineage>
</organism>
<evidence type="ECO:0000256" key="1">
    <source>
        <dbReference type="SAM" id="MobiDB-lite"/>
    </source>
</evidence>
<dbReference type="EMBL" id="JAULUE010002062">
    <property type="protein sequence ID" value="KAK5882885.1"/>
    <property type="molecule type" value="Genomic_DNA"/>
</dbReference>
<dbReference type="AlphaFoldDB" id="A0AAN8BE75"/>
<reference evidence="2 3" key="1">
    <citation type="journal article" date="2023" name="Mol. Biol. Evol.">
        <title>Genomics of Secondarily Temperate Adaptation in the Only Non-Antarctic Icefish.</title>
        <authorList>
            <person name="Rivera-Colon A.G."/>
            <person name="Rayamajhi N."/>
            <person name="Minhas B.F."/>
            <person name="Madrigal G."/>
            <person name="Bilyk K.T."/>
            <person name="Yoon V."/>
            <person name="Hune M."/>
            <person name="Gregory S."/>
            <person name="Cheng C.H.C."/>
            <person name="Catchen J.M."/>
        </authorList>
    </citation>
    <scope>NUCLEOTIDE SEQUENCE [LARGE SCALE GENOMIC DNA]</scope>
    <source>
        <strain evidence="2">JC2023a</strain>
    </source>
</reference>
<feature type="compositionally biased region" description="Polar residues" evidence="1">
    <location>
        <begin position="93"/>
        <end position="108"/>
    </location>
</feature>
<proteinExistence type="predicted"/>
<evidence type="ECO:0000313" key="2">
    <source>
        <dbReference type="EMBL" id="KAK5882885.1"/>
    </source>
</evidence>
<protein>
    <submittedName>
        <fullName evidence="2">Uncharacterized protein</fullName>
    </submittedName>
</protein>
<evidence type="ECO:0000313" key="3">
    <source>
        <dbReference type="Proteomes" id="UP001335648"/>
    </source>
</evidence>